<dbReference type="SUPFAM" id="SSF53448">
    <property type="entry name" value="Nucleotide-diphospho-sugar transferases"/>
    <property type="match status" value="1"/>
</dbReference>
<dbReference type="EMBL" id="KZ819310">
    <property type="protein sequence ID" value="PWN94694.1"/>
    <property type="molecule type" value="Genomic_DNA"/>
</dbReference>
<protein>
    <submittedName>
        <fullName evidence="2">Uncharacterized protein</fullName>
    </submittedName>
</protein>
<proteinExistence type="predicted"/>
<dbReference type="PANTHER" id="PTHR36851">
    <property type="entry name" value="UNNAMED PRODUCT"/>
    <property type="match status" value="1"/>
</dbReference>
<gene>
    <name evidence="2" type="ORF">FA09DRAFT_341870</name>
</gene>
<name>A0A316Z0X5_9BASI</name>
<dbReference type="STRING" id="58919.A0A316Z0X5"/>
<keyword evidence="3" id="KW-1185">Reference proteome</keyword>
<evidence type="ECO:0000313" key="2">
    <source>
        <dbReference type="EMBL" id="PWN94694.1"/>
    </source>
</evidence>
<keyword evidence="1" id="KW-0472">Membrane</keyword>
<organism evidence="2 3">
    <name type="scientific">Tilletiopsis washingtonensis</name>
    <dbReference type="NCBI Taxonomy" id="58919"/>
    <lineage>
        <taxon>Eukaryota</taxon>
        <taxon>Fungi</taxon>
        <taxon>Dikarya</taxon>
        <taxon>Basidiomycota</taxon>
        <taxon>Ustilaginomycotina</taxon>
        <taxon>Exobasidiomycetes</taxon>
        <taxon>Entylomatales</taxon>
        <taxon>Entylomatales incertae sedis</taxon>
        <taxon>Tilletiopsis</taxon>
    </lineage>
</organism>
<feature type="transmembrane region" description="Helical" evidence="1">
    <location>
        <begin position="539"/>
        <end position="563"/>
    </location>
</feature>
<dbReference type="Proteomes" id="UP000245946">
    <property type="component" value="Unassembled WGS sequence"/>
</dbReference>
<evidence type="ECO:0000313" key="3">
    <source>
        <dbReference type="Proteomes" id="UP000245946"/>
    </source>
</evidence>
<sequence>MALSFERRPRMSWLQNAAGFLSLALAWILQRVPFSAHFCVMLLGMLGPVFAPQLVAFVVVAVHIVFVACQTRSAYGVWACWRGTLAHSRRDWREYHADERRKLARHGGADHVLDIDDVQHIIIVPAYKEDLATLRETLDVLASHPLAPTSYHVCLGMEEREAGAPAKASSVLAPYRARGAFASSAFSLHPGSILGESAGKSSNVNWAARHMARRAPVDHSRTVVTVMDADTAFAADFFLSISAYFALAPADRRRRTYYVPPTLFDRNGPDVPIFIRVTDVFWSCAGIGQIYPSSGFKAPTSAYAVSMELVKFCDFWEGGPEAIGEDLHFSVKAVFDTKGTVIAQTIYSPASQLHVVGAPATGPVMAYVHDLQARWSQAVRHLWGSLDFGYSWHRVLTGQFGPGQRKTGYVALNTEDDDDDMDMPAPRDEEEGLKTTYLLPTGVHLEDPHRYPSPSNTATTDTTLTDFDTVMLPRAAKKAHGDDDGQESDSSGEDICIKHTHARGLSLASRPGRMLHNVMEADLACEMPARARIMPFISLFFRLFEAHIMIASMFVLTAILTIYPSVVYRSGRMAFTDPFNRPCTWEKCVQAIFESPFSAGAVLPRDTAPGMTPAWMMPDIVICAVQLARALGGIGIAATIIMCCLHDYYHKAAAVTRWTESEAVARSWREAGSVGRAPARYLGVRTAQTCTRKWPRALIDYLAIPAGLAYGVAPMLYAQLCHLHTNRLTYTVSAKSKTIVLATPFVAEAETRLSLDASRRSIERVRQSVEIGRISSDGRGMRRFYNPEGSMLSEKDTLDARPLLSRY</sequence>
<feature type="transmembrane region" description="Helical" evidence="1">
    <location>
        <begin position="12"/>
        <end position="29"/>
    </location>
</feature>
<dbReference type="RefSeq" id="XP_025594973.1">
    <property type="nucleotide sequence ID" value="XM_025744501.1"/>
</dbReference>
<keyword evidence="1" id="KW-1133">Transmembrane helix</keyword>
<reference evidence="2 3" key="1">
    <citation type="journal article" date="2018" name="Mol. Biol. Evol.">
        <title>Broad Genomic Sampling Reveals a Smut Pathogenic Ancestry of the Fungal Clade Ustilaginomycotina.</title>
        <authorList>
            <person name="Kijpornyongpan T."/>
            <person name="Mondo S.J."/>
            <person name="Barry K."/>
            <person name="Sandor L."/>
            <person name="Lee J."/>
            <person name="Lipzen A."/>
            <person name="Pangilinan J."/>
            <person name="LaButti K."/>
            <person name="Hainaut M."/>
            <person name="Henrissat B."/>
            <person name="Grigoriev I.V."/>
            <person name="Spatafora J.W."/>
            <person name="Aime M.C."/>
        </authorList>
    </citation>
    <scope>NUCLEOTIDE SEQUENCE [LARGE SCALE GENOMIC DNA]</scope>
    <source>
        <strain evidence="2 3">MCA 4186</strain>
    </source>
</reference>
<evidence type="ECO:0000256" key="1">
    <source>
        <dbReference type="SAM" id="Phobius"/>
    </source>
</evidence>
<keyword evidence="1" id="KW-0812">Transmembrane</keyword>
<feature type="transmembrane region" description="Helical" evidence="1">
    <location>
        <begin position="49"/>
        <end position="69"/>
    </location>
</feature>
<dbReference type="GeneID" id="37272045"/>
<dbReference type="PANTHER" id="PTHR36851:SF1">
    <property type="entry name" value="GLYCO_TRANS_2-LIKE DOMAIN-CONTAINING PROTEIN"/>
    <property type="match status" value="1"/>
</dbReference>
<accession>A0A316Z0X5</accession>
<dbReference type="AlphaFoldDB" id="A0A316Z0X5"/>
<dbReference type="InterPro" id="IPR029044">
    <property type="entry name" value="Nucleotide-diphossugar_trans"/>
</dbReference>
<dbReference type="OrthoDB" id="5819478at2759"/>